<dbReference type="Gene3D" id="1.10.150.280">
    <property type="entry name" value="AF1531-like domain"/>
    <property type="match status" value="1"/>
</dbReference>
<accession>B3MB80</accession>
<dbReference type="GO" id="GO:0030337">
    <property type="term" value="F:DNA polymerase processivity factor activity"/>
    <property type="evidence" value="ECO:0007669"/>
    <property type="project" value="TreeGrafter"/>
</dbReference>
<dbReference type="PANTHER" id="PTHR21053">
    <property type="entry name" value="TRANSCRIPTION ELONGATION FACTOR, MITOCHONDRIAL"/>
    <property type="match status" value="1"/>
</dbReference>
<dbReference type="HOGENOM" id="CLU_049502_0_0_1"/>
<dbReference type="OMA" id="ESPQMAQ"/>
<dbReference type="GeneID" id="6506090"/>
<dbReference type="InterPro" id="IPR039150">
    <property type="entry name" value="TEFM"/>
</dbReference>
<name>B3MB80_DROAN</name>
<proteinExistence type="predicted"/>
<dbReference type="KEGG" id="dan:6506090"/>
<protein>
    <recommendedName>
        <fullName evidence="3">Transcription elongation factor, mitochondrial</fullName>
    </recommendedName>
</protein>
<dbReference type="PANTHER" id="PTHR21053:SF2">
    <property type="entry name" value="TRANSCRIPTION ELONGATION FACTOR, MITOCHONDRIAL"/>
    <property type="match status" value="1"/>
</dbReference>
<dbReference type="InParanoid" id="B3MB80"/>
<evidence type="ECO:0000313" key="1">
    <source>
        <dbReference type="EMBL" id="EDV41381.1"/>
    </source>
</evidence>
<dbReference type="eggNOG" id="ENOG502S7NE">
    <property type="taxonomic scope" value="Eukaryota"/>
</dbReference>
<dbReference type="EMBL" id="CH902618">
    <property type="protein sequence ID" value="EDV41381.1"/>
    <property type="molecule type" value="Genomic_DNA"/>
</dbReference>
<evidence type="ECO:0000313" key="2">
    <source>
        <dbReference type="Proteomes" id="UP000007801"/>
    </source>
</evidence>
<dbReference type="OrthoDB" id="5949570at2759"/>
<evidence type="ECO:0008006" key="3">
    <source>
        <dbReference type="Google" id="ProtNLM"/>
    </source>
</evidence>
<dbReference type="STRING" id="7217.B3MB80"/>
<dbReference type="GO" id="GO:0042645">
    <property type="term" value="C:mitochondrial nucleoid"/>
    <property type="evidence" value="ECO:0007669"/>
    <property type="project" value="TreeGrafter"/>
</dbReference>
<dbReference type="AlphaFoldDB" id="B3MB80"/>
<gene>
    <name evidence="1" type="primary">Dana\GF23449</name>
    <name evidence="1" type="synonym">dana_GLEANR_8244</name>
    <name evidence="1" type="ORF">GF23449</name>
</gene>
<dbReference type="SMR" id="B3MB80"/>
<dbReference type="FunCoup" id="B3MB80">
    <property type="interactions" value="98"/>
</dbReference>
<dbReference type="GO" id="GO:0006392">
    <property type="term" value="P:transcription elongation by mitochondrial RNA polymerase"/>
    <property type="evidence" value="ECO:0007669"/>
    <property type="project" value="InterPro"/>
</dbReference>
<dbReference type="Proteomes" id="UP000007801">
    <property type="component" value="Unassembled WGS sequence"/>
</dbReference>
<reference evidence="1 2" key="1">
    <citation type="journal article" date="2007" name="Nature">
        <title>Evolution of genes and genomes on the Drosophila phylogeny.</title>
        <authorList>
            <consortium name="Drosophila 12 Genomes Consortium"/>
            <person name="Clark A.G."/>
            <person name="Eisen M.B."/>
            <person name="Smith D.R."/>
            <person name="Bergman C.M."/>
            <person name="Oliver B."/>
            <person name="Markow T.A."/>
            <person name="Kaufman T.C."/>
            <person name="Kellis M."/>
            <person name="Gelbart W."/>
            <person name="Iyer V.N."/>
            <person name="Pollard D.A."/>
            <person name="Sackton T.B."/>
            <person name="Larracuente A.M."/>
            <person name="Singh N.D."/>
            <person name="Abad J.P."/>
            <person name="Abt D.N."/>
            <person name="Adryan B."/>
            <person name="Aguade M."/>
            <person name="Akashi H."/>
            <person name="Anderson W.W."/>
            <person name="Aquadro C.F."/>
            <person name="Ardell D.H."/>
            <person name="Arguello R."/>
            <person name="Artieri C.G."/>
            <person name="Barbash D.A."/>
            <person name="Barker D."/>
            <person name="Barsanti P."/>
            <person name="Batterham P."/>
            <person name="Batzoglou S."/>
            <person name="Begun D."/>
            <person name="Bhutkar A."/>
            <person name="Blanco E."/>
            <person name="Bosak S.A."/>
            <person name="Bradley R.K."/>
            <person name="Brand A.D."/>
            <person name="Brent M.R."/>
            <person name="Brooks A.N."/>
            <person name="Brown R.H."/>
            <person name="Butlin R.K."/>
            <person name="Caggese C."/>
            <person name="Calvi B.R."/>
            <person name="Bernardo de Carvalho A."/>
            <person name="Caspi A."/>
            <person name="Castrezana S."/>
            <person name="Celniker S.E."/>
            <person name="Chang J.L."/>
            <person name="Chapple C."/>
            <person name="Chatterji S."/>
            <person name="Chinwalla A."/>
            <person name="Civetta A."/>
            <person name="Clifton S.W."/>
            <person name="Comeron J.M."/>
            <person name="Costello J.C."/>
            <person name="Coyne J.A."/>
            <person name="Daub J."/>
            <person name="David R.G."/>
            <person name="Delcher A.L."/>
            <person name="Delehaunty K."/>
            <person name="Do C.B."/>
            <person name="Ebling H."/>
            <person name="Edwards K."/>
            <person name="Eickbush T."/>
            <person name="Evans J.D."/>
            <person name="Filipski A."/>
            <person name="Findeiss S."/>
            <person name="Freyhult E."/>
            <person name="Fulton L."/>
            <person name="Fulton R."/>
            <person name="Garcia A.C."/>
            <person name="Gardiner A."/>
            <person name="Garfield D.A."/>
            <person name="Garvin B.E."/>
            <person name="Gibson G."/>
            <person name="Gilbert D."/>
            <person name="Gnerre S."/>
            <person name="Godfrey J."/>
            <person name="Good R."/>
            <person name="Gotea V."/>
            <person name="Gravely B."/>
            <person name="Greenberg A.J."/>
            <person name="Griffiths-Jones S."/>
            <person name="Gross S."/>
            <person name="Guigo R."/>
            <person name="Gustafson E.A."/>
            <person name="Haerty W."/>
            <person name="Hahn M.W."/>
            <person name="Halligan D.L."/>
            <person name="Halpern A.L."/>
            <person name="Halter G.M."/>
            <person name="Han M.V."/>
            <person name="Heger A."/>
            <person name="Hillier L."/>
            <person name="Hinrichs A.S."/>
            <person name="Holmes I."/>
            <person name="Hoskins R.A."/>
            <person name="Hubisz M.J."/>
            <person name="Hultmark D."/>
            <person name="Huntley M.A."/>
            <person name="Jaffe D.B."/>
            <person name="Jagadeeshan S."/>
            <person name="Jeck W.R."/>
            <person name="Johnson J."/>
            <person name="Jones C.D."/>
            <person name="Jordan W.C."/>
            <person name="Karpen G.H."/>
            <person name="Kataoka E."/>
            <person name="Keightley P.D."/>
            <person name="Kheradpour P."/>
            <person name="Kirkness E.F."/>
            <person name="Koerich L.B."/>
            <person name="Kristiansen K."/>
            <person name="Kudrna D."/>
            <person name="Kulathinal R.J."/>
            <person name="Kumar S."/>
            <person name="Kwok R."/>
            <person name="Lander E."/>
            <person name="Langley C.H."/>
            <person name="Lapoint R."/>
            <person name="Lazzaro B.P."/>
            <person name="Lee S.J."/>
            <person name="Levesque L."/>
            <person name="Li R."/>
            <person name="Lin C.F."/>
            <person name="Lin M.F."/>
            <person name="Lindblad-Toh K."/>
            <person name="Llopart A."/>
            <person name="Long M."/>
            <person name="Low L."/>
            <person name="Lozovsky E."/>
            <person name="Lu J."/>
            <person name="Luo M."/>
            <person name="Machado C.A."/>
            <person name="Makalowski W."/>
            <person name="Marzo M."/>
            <person name="Matsuda M."/>
            <person name="Matzkin L."/>
            <person name="McAllister B."/>
            <person name="McBride C.S."/>
            <person name="McKernan B."/>
            <person name="McKernan K."/>
            <person name="Mendez-Lago M."/>
            <person name="Minx P."/>
            <person name="Mollenhauer M.U."/>
            <person name="Montooth K."/>
            <person name="Mount S.M."/>
            <person name="Mu X."/>
            <person name="Myers E."/>
            <person name="Negre B."/>
            <person name="Newfeld S."/>
            <person name="Nielsen R."/>
            <person name="Noor M.A."/>
            <person name="O'Grady P."/>
            <person name="Pachter L."/>
            <person name="Papaceit M."/>
            <person name="Parisi M.J."/>
            <person name="Parisi M."/>
            <person name="Parts L."/>
            <person name="Pedersen J.S."/>
            <person name="Pesole G."/>
            <person name="Phillippy A.M."/>
            <person name="Ponting C.P."/>
            <person name="Pop M."/>
            <person name="Porcelli D."/>
            <person name="Powell J.R."/>
            <person name="Prohaska S."/>
            <person name="Pruitt K."/>
            <person name="Puig M."/>
            <person name="Quesneville H."/>
            <person name="Ram K.R."/>
            <person name="Rand D."/>
            <person name="Rasmussen M.D."/>
            <person name="Reed L.K."/>
            <person name="Reenan R."/>
            <person name="Reily A."/>
            <person name="Remington K.A."/>
            <person name="Rieger T.T."/>
            <person name="Ritchie M.G."/>
            <person name="Robin C."/>
            <person name="Rogers Y.H."/>
            <person name="Rohde C."/>
            <person name="Rozas J."/>
            <person name="Rubenfield M.J."/>
            <person name="Ruiz A."/>
            <person name="Russo S."/>
            <person name="Salzberg S.L."/>
            <person name="Sanchez-Gracia A."/>
            <person name="Saranga D.J."/>
            <person name="Sato H."/>
            <person name="Schaeffer S.W."/>
            <person name="Schatz M.C."/>
            <person name="Schlenke T."/>
            <person name="Schwartz R."/>
            <person name="Segarra C."/>
            <person name="Singh R.S."/>
            <person name="Sirot L."/>
            <person name="Sirota M."/>
            <person name="Sisneros N.B."/>
            <person name="Smith C.D."/>
            <person name="Smith T.F."/>
            <person name="Spieth J."/>
            <person name="Stage D.E."/>
            <person name="Stark A."/>
            <person name="Stephan W."/>
            <person name="Strausberg R.L."/>
            <person name="Strempel S."/>
            <person name="Sturgill D."/>
            <person name="Sutton G."/>
            <person name="Sutton G.G."/>
            <person name="Tao W."/>
            <person name="Teichmann S."/>
            <person name="Tobari Y.N."/>
            <person name="Tomimura Y."/>
            <person name="Tsolas J.M."/>
            <person name="Valente V.L."/>
            <person name="Venter E."/>
            <person name="Venter J.C."/>
            <person name="Vicario S."/>
            <person name="Vieira F.G."/>
            <person name="Vilella A.J."/>
            <person name="Villasante A."/>
            <person name="Walenz B."/>
            <person name="Wang J."/>
            <person name="Wasserman M."/>
            <person name="Watts T."/>
            <person name="Wilson D."/>
            <person name="Wilson R.K."/>
            <person name="Wing R.A."/>
            <person name="Wolfner M.F."/>
            <person name="Wong A."/>
            <person name="Wong G.K."/>
            <person name="Wu C.I."/>
            <person name="Wu G."/>
            <person name="Yamamoto D."/>
            <person name="Yang H.P."/>
            <person name="Yang S.P."/>
            <person name="Yorke J.A."/>
            <person name="Yoshida K."/>
            <person name="Zdobnov E."/>
            <person name="Zhang P."/>
            <person name="Zhang Y."/>
            <person name="Zimin A.V."/>
            <person name="Baldwin J."/>
            <person name="Abdouelleil A."/>
            <person name="Abdulkadir J."/>
            <person name="Abebe A."/>
            <person name="Abera B."/>
            <person name="Abreu J."/>
            <person name="Acer S.C."/>
            <person name="Aftuck L."/>
            <person name="Alexander A."/>
            <person name="An P."/>
            <person name="Anderson E."/>
            <person name="Anderson S."/>
            <person name="Arachi H."/>
            <person name="Azer M."/>
            <person name="Bachantsang P."/>
            <person name="Barry A."/>
            <person name="Bayul T."/>
            <person name="Berlin A."/>
            <person name="Bessette D."/>
            <person name="Bloom T."/>
            <person name="Blye J."/>
            <person name="Boguslavskiy L."/>
            <person name="Bonnet C."/>
            <person name="Boukhgalter B."/>
            <person name="Bourzgui I."/>
            <person name="Brown A."/>
            <person name="Cahill P."/>
            <person name="Channer S."/>
            <person name="Cheshatsang Y."/>
            <person name="Chuda L."/>
            <person name="Citroen M."/>
            <person name="Collymore A."/>
            <person name="Cooke P."/>
            <person name="Costello M."/>
            <person name="D'Aco K."/>
            <person name="Daza R."/>
            <person name="De Haan G."/>
            <person name="DeGray S."/>
            <person name="DeMaso C."/>
            <person name="Dhargay N."/>
            <person name="Dooley K."/>
            <person name="Dooley E."/>
            <person name="Doricent M."/>
            <person name="Dorje P."/>
            <person name="Dorjee K."/>
            <person name="Dupes A."/>
            <person name="Elong R."/>
            <person name="Falk J."/>
            <person name="Farina A."/>
            <person name="Faro S."/>
            <person name="Ferguson D."/>
            <person name="Fisher S."/>
            <person name="Foley C.D."/>
            <person name="Franke A."/>
            <person name="Friedrich D."/>
            <person name="Gadbois L."/>
            <person name="Gearin G."/>
            <person name="Gearin C.R."/>
            <person name="Giannoukos G."/>
            <person name="Goode T."/>
            <person name="Graham J."/>
            <person name="Grandbois E."/>
            <person name="Grewal S."/>
            <person name="Gyaltsen K."/>
            <person name="Hafez N."/>
            <person name="Hagos B."/>
            <person name="Hall J."/>
            <person name="Henson C."/>
            <person name="Hollinger A."/>
            <person name="Honan T."/>
            <person name="Huard M.D."/>
            <person name="Hughes L."/>
            <person name="Hurhula B."/>
            <person name="Husby M.E."/>
            <person name="Kamat A."/>
            <person name="Kanga B."/>
            <person name="Kashin S."/>
            <person name="Khazanovich D."/>
            <person name="Kisner P."/>
            <person name="Lance K."/>
            <person name="Lara M."/>
            <person name="Lee W."/>
            <person name="Lennon N."/>
            <person name="Letendre F."/>
            <person name="LeVine R."/>
            <person name="Lipovsky A."/>
            <person name="Liu X."/>
            <person name="Liu J."/>
            <person name="Liu S."/>
            <person name="Lokyitsang T."/>
            <person name="Lokyitsang Y."/>
            <person name="Lubonja R."/>
            <person name="Lui A."/>
            <person name="MacDonald P."/>
            <person name="Magnisalis V."/>
            <person name="Maru K."/>
            <person name="Matthews C."/>
            <person name="McCusker W."/>
            <person name="McDonough S."/>
            <person name="Mehta T."/>
            <person name="Meldrim J."/>
            <person name="Meneus L."/>
            <person name="Mihai O."/>
            <person name="Mihalev A."/>
            <person name="Mihova T."/>
            <person name="Mittelman R."/>
            <person name="Mlenga V."/>
            <person name="Montmayeur A."/>
            <person name="Mulrain L."/>
            <person name="Navidi A."/>
            <person name="Naylor J."/>
            <person name="Negash T."/>
            <person name="Nguyen T."/>
            <person name="Nguyen N."/>
            <person name="Nicol R."/>
            <person name="Norbu C."/>
            <person name="Norbu N."/>
            <person name="Novod N."/>
            <person name="O'Neill B."/>
            <person name="Osman S."/>
            <person name="Markiewicz E."/>
            <person name="Oyono O.L."/>
            <person name="Patti C."/>
            <person name="Phunkhang P."/>
            <person name="Pierre F."/>
            <person name="Priest M."/>
            <person name="Raghuraman S."/>
            <person name="Rege F."/>
            <person name="Reyes R."/>
            <person name="Rise C."/>
            <person name="Rogov P."/>
            <person name="Ross K."/>
            <person name="Ryan E."/>
            <person name="Settipalli S."/>
            <person name="Shea T."/>
            <person name="Sherpa N."/>
            <person name="Shi L."/>
            <person name="Shih D."/>
            <person name="Sparrow T."/>
            <person name="Spaulding J."/>
            <person name="Stalker J."/>
            <person name="Stange-Thomann N."/>
            <person name="Stavropoulos S."/>
            <person name="Stone C."/>
            <person name="Strader C."/>
            <person name="Tesfaye S."/>
            <person name="Thomson T."/>
            <person name="Thoulutsang Y."/>
            <person name="Thoulutsang D."/>
            <person name="Topham K."/>
            <person name="Topping I."/>
            <person name="Tsamla T."/>
            <person name="Vassiliev H."/>
            <person name="Vo A."/>
            <person name="Wangchuk T."/>
            <person name="Wangdi T."/>
            <person name="Weiand M."/>
            <person name="Wilkinson J."/>
            <person name="Wilson A."/>
            <person name="Yadav S."/>
            <person name="Young G."/>
            <person name="Yu Q."/>
            <person name="Zembek L."/>
            <person name="Zhong D."/>
            <person name="Zimmer A."/>
            <person name="Zwirko Z."/>
            <person name="Jaffe D.B."/>
            <person name="Alvarez P."/>
            <person name="Brockman W."/>
            <person name="Butler J."/>
            <person name="Chin C."/>
            <person name="Gnerre S."/>
            <person name="Grabherr M."/>
            <person name="Kleber M."/>
            <person name="Mauceli E."/>
            <person name="MacCallum I."/>
        </authorList>
    </citation>
    <scope>NUCLEOTIDE SEQUENCE [LARGE SCALE GENOMIC DNA]</scope>
    <source>
        <strain evidence="2">Tucson 14024-0371.13</strain>
    </source>
</reference>
<sequence length="346" mass="39082">MAHKRLLPVYTDFQRLKILEALNEKNIAQMLNYDITKAKASKLHAWKSQNGPLQELSDIFNVEGFGLKAATKFFGSLLEASARGKGASCAKLKTKPVLTGSFISPTMDEEHRLRIGSSVGIRIGVSSVSWSRLEMGNSESQCQLTHWHHYELNDKKLHLVELARRCLYLVHQIEQADCYVMESPQMAQAVNNPGSIDHQNINIQKAQVSAIISYALMLRAGVDNNINNLFFMRRFLTARLFNHLVGAERVSSEDTLLSMMRNNEKNCSSEIPPNKFIDAKVEFPKKLCKMFEQQQRYQRELLGQAFLLNLAFARLVLFQDPKAISSVSRYSKGSAHAESTSETNIS</sequence>
<keyword evidence="2" id="KW-1185">Reference proteome</keyword>
<organism evidence="1 2">
    <name type="scientific">Drosophila ananassae</name>
    <name type="common">Fruit fly</name>
    <dbReference type="NCBI Taxonomy" id="7217"/>
    <lineage>
        <taxon>Eukaryota</taxon>
        <taxon>Metazoa</taxon>
        <taxon>Ecdysozoa</taxon>
        <taxon>Arthropoda</taxon>
        <taxon>Hexapoda</taxon>
        <taxon>Insecta</taxon>
        <taxon>Pterygota</taxon>
        <taxon>Neoptera</taxon>
        <taxon>Endopterygota</taxon>
        <taxon>Diptera</taxon>
        <taxon>Brachycera</taxon>
        <taxon>Muscomorpha</taxon>
        <taxon>Ephydroidea</taxon>
        <taxon>Drosophilidae</taxon>
        <taxon>Drosophila</taxon>
        <taxon>Sophophora</taxon>
    </lineage>
</organism>
<dbReference type="PhylomeDB" id="B3MB80"/>